<sequence length="355" mass="40636">MVMSIASTFIALYYGSWISQNLIRQINGGELLVGTGSDERTLSTLLFNYIEWNYNTEKEPQYKQYCVWLKQNLIKQYPCIMTVYLNGESDKNYDHIMPVIGIDYQINNVYDGNDVLYFHNLFQNQIINRRLATEMGTRQSCKVGPYEGGCIPRDVTYGLAITGIIDKDHSTLPIKLYVNSWDEPNISLGAKPKILKGKIIVSNLISNQNYVLLRYNTYKTVPASGKESQFLNSKYDYRYDFLANGSTWTFNDPNVALINDYASEQSLKLLSENSHWNADGTFRTAPSLFTQAYYIHVWDEFSMKAVVYSCCEDKTEEGYRHLFTSLVTYANTKNITLNPSSVLIDFEQGAINAIN</sequence>
<evidence type="ECO:0000313" key="2">
    <source>
        <dbReference type="EMBL" id="CAF4093581.1"/>
    </source>
</evidence>
<protein>
    <submittedName>
        <fullName evidence="1">Uncharacterized protein</fullName>
    </submittedName>
</protein>
<dbReference type="Proteomes" id="UP000677228">
    <property type="component" value="Unassembled WGS sequence"/>
</dbReference>
<dbReference type="Proteomes" id="UP000682733">
    <property type="component" value="Unassembled WGS sequence"/>
</dbReference>
<reference evidence="1" key="1">
    <citation type="submission" date="2021-02" db="EMBL/GenBank/DDBJ databases">
        <authorList>
            <person name="Nowell W R."/>
        </authorList>
    </citation>
    <scope>NUCLEOTIDE SEQUENCE</scope>
</reference>
<organism evidence="1 3">
    <name type="scientific">Didymodactylos carnosus</name>
    <dbReference type="NCBI Taxonomy" id="1234261"/>
    <lineage>
        <taxon>Eukaryota</taxon>
        <taxon>Metazoa</taxon>
        <taxon>Spiralia</taxon>
        <taxon>Gnathifera</taxon>
        <taxon>Rotifera</taxon>
        <taxon>Eurotatoria</taxon>
        <taxon>Bdelloidea</taxon>
        <taxon>Philodinida</taxon>
        <taxon>Philodinidae</taxon>
        <taxon>Didymodactylos</taxon>
    </lineage>
</organism>
<dbReference type="EMBL" id="CAJNOK010018801">
    <property type="protein sequence ID" value="CAF1288602.1"/>
    <property type="molecule type" value="Genomic_DNA"/>
</dbReference>
<name>A0A8S2F0G3_9BILA</name>
<feature type="non-terminal residue" evidence="1">
    <location>
        <position position="355"/>
    </location>
</feature>
<evidence type="ECO:0000313" key="3">
    <source>
        <dbReference type="Proteomes" id="UP000677228"/>
    </source>
</evidence>
<comment type="caution">
    <text evidence="1">The sequence shown here is derived from an EMBL/GenBank/DDBJ whole genome shotgun (WGS) entry which is preliminary data.</text>
</comment>
<proteinExistence type="predicted"/>
<dbReference type="EMBL" id="CAJOBA010040371">
    <property type="protein sequence ID" value="CAF4093581.1"/>
    <property type="molecule type" value="Genomic_DNA"/>
</dbReference>
<accession>A0A8S2F0G3</accession>
<evidence type="ECO:0000313" key="1">
    <source>
        <dbReference type="EMBL" id="CAF1288602.1"/>
    </source>
</evidence>
<dbReference type="AlphaFoldDB" id="A0A8S2F0G3"/>
<gene>
    <name evidence="1" type="ORF">OVA965_LOCUS27982</name>
    <name evidence="2" type="ORF">TMI583_LOCUS28732</name>
</gene>